<dbReference type="EMBL" id="BNAI01000001">
    <property type="protein sequence ID" value="GHF11643.1"/>
    <property type="molecule type" value="Genomic_DNA"/>
</dbReference>
<gene>
    <name evidence="24" type="ORF">GCM10011600_11180</name>
</gene>
<dbReference type="Pfam" id="PF04679">
    <property type="entry name" value="DNA_ligase_A_C"/>
    <property type="match status" value="1"/>
</dbReference>
<evidence type="ECO:0000256" key="20">
    <source>
        <dbReference type="ARBA" id="ARBA00034003"/>
    </source>
</evidence>
<evidence type="ECO:0000256" key="4">
    <source>
        <dbReference type="ARBA" id="ARBA00022679"/>
    </source>
</evidence>
<evidence type="ECO:0000256" key="12">
    <source>
        <dbReference type="ARBA" id="ARBA00022840"/>
    </source>
</evidence>
<dbReference type="InterPro" id="IPR014146">
    <property type="entry name" value="LigD_ligase_dom"/>
</dbReference>
<dbReference type="Pfam" id="PF21686">
    <property type="entry name" value="LigD_Prim-Pol"/>
    <property type="match status" value="1"/>
</dbReference>
<comment type="similarity">
    <text evidence="21">In the C-terminal section; belongs to the ATP-dependent DNA ligase family.</text>
</comment>
<dbReference type="InterPro" id="IPR033649">
    <property type="entry name" value="MtLigD_Pol-like"/>
</dbReference>
<dbReference type="Pfam" id="PF13298">
    <property type="entry name" value="LigD_N"/>
    <property type="match status" value="1"/>
</dbReference>
<dbReference type="Pfam" id="PF01068">
    <property type="entry name" value="DNA_ligase_A_M"/>
    <property type="match status" value="1"/>
</dbReference>
<dbReference type="PROSITE" id="PS50160">
    <property type="entry name" value="DNA_LIGASE_A3"/>
    <property type="match status" value="1"/>
</dbReference>
<dbReference type="RefSeq" id="WP_229841905.1">
    <property type="nucleotide sequence ID" value="NZ_BNAI01000001.1"/>
</dbReference>
<comment type="similarity">
    <text evidence="22">In the N-terminal section; belongs to the LigD polymerase family.</text>
</comment>
<keyword evidence="3 24" id="KW-0436">Ligase</keyword>
<dbReference type="SUPFAM" id="SSF56091">
    <property type="entry name" value="DNA ligase/mRNA capping enzyme, catalytic domain"/>
    <property type="match status" value="1"/>
</dbReference>
<evidence type="ECO:0000256" key="8">
    <source>
        <dbReference type="ARBA" id="ARBA00022741"/>
    </source>
</evidence>
<evidence type="ECO:0000256" key="7">
    <source>
        <dbReference type="ARBA" id="ARBA00022723"/>
    </source>
</evidence>
<dbReference type="GO" id="GO:0004527">
    <property type="term" value="F:exonuclease activity"/>
    <property type="evidence" value="ECO:0007669"/>
    <property type="project" value="UniProtKB-KW"/>
</dbReference>
<evidence type="ECO:0000256" key="17">
    <source>
        <dbReference type="ARBA" id="ARBA00023211"/>
    </source>
</evidence>
<dbReference type="InterPro" id="IPR012309">
    <property type="entry name" value="DNA_ligase_ATP-dep_C"/>
</dbReference>
<reference evidence="24" key="1">
    <citation type="journal article" date="2014" name="Int. J. Syst. Evol. Microbiol.">
        <title>Complete genome sequence of Corynebacterium casei LMG S-19264T (=DSM 44701T), isolated from a smear-ripened cheese.</title>
        <authorList>
            <consortium name="US DOE Joint Genome Institute (JGI-PGF)"/>
            <person name="Walter F."/>
            <person name="Albersmeier A."/>
            <person name="Kalinowski J."/>
            <person name="Ruckert C."/>
        </authorList>
    </citation>
    <scope>NUCLEOTIDE SEQUENCE</scope>
    <source>
        <strain evidence="24">CGMCC 1.16548</strain>
    </source>
</reference>
<keyword evidence="15" id="KW-0233">DNA recombination</keyword>
<evidence type="ECO:0000256" key="10">
    <source>
        <dbReference type="ARBA" id="ARBA00022801"/>
    </source>
</evidence>
<dbReference type="GO" id="GO:0046872">
    <property type="term" value="F:metal ion binding"/>
    <property type="evidence" value="ECO:0007669"/>
    <property type="project" value="UniProtKB-KW"/>
</dbReference>
<evidence type="ECO:0000256" key="2">
    <source>
        <dbReference type="ARBA" id="ARBA00012727"/>
    </source>
</evidence>
<keyword evidence="8" id="KW-0547">Nucleotide-binding</keyword>
<keyword evidence="4" id="KW-0808">Transferase</keyword>
<keyword evidence="9" id="KW-0227">DNA damage</keyword>
<keyword evidence="13" id="KW-0239">DNA-directed DNA polymerase</keyword>
<dbReference type="SUPFAM" id="SSF50249">
    <property type="entry name" value="Nucleic acid-binding proteins"/>
    <property type="match status" value="1"/>
</dbReference>
<dbReference type="NCBIfam" id="NF007210">
    <property type="entry name" value="PRK09632.1"/>
    <property type="match status" value="1"/>
</dbReference>
<dbReference type="InterPro" id="IPR052171">
    <property type="entry name" value="NHEJ_LigD"/>
</dbReference>
<evidence type="ECO:0000256" key="3">
    <source>
        <dbReference type="ARBA" id="ARBA00022598"/>
    </source>
</evidence>
<keyword evidence="16" id="KW-0234">DNA repair</keyword>
<dbReference type="InterPro" id="IPR012340">
    <property type="entry name" value="NA-bd_OB-fold"/>
</dbReference>
<dbReference type="NCBIfam" id="TIGR02777">
    <property type="entry name" value="LigD_PE_dom"/>
    <property type="match status" value="1"/>
</dbReference>
<dbReference type="InterPro" id="IPR014145">
    <property type="entry name" value="LigD_pol_dom"/>
</dbReference>
<keyword evidence="18" id="KW-0511">Multifunctional enzyme</keyword>
<evidence type="ECO:0000256" key="22">
    <source>
        <dbReference type="ARBA" id="ARBA00049990"/>
    </source>
</evidence>
<evidence type="ECO:0000256" key="1">
    <source>
        <dbReference type="ARBA" id="ARBA00001936"/>
    </source>
</evidence>
<evidence type="ECO:0000256" key="15">
    <source>
        <dbReference type="ARBA" id="ARBA00023172"/>
    </source>
</evidence>
<evidence type="ECO:0000313" key="25">
    <source>
        <dbReference type="Proteomes" id="UP000617531"/>
    </source>
</evidence>
<keyword evidence="10" id="KW-0378">Hydrolase</keyword>
<dbReference type="Gene3D" id="3.30.1490.70">
    <property type="match status" value="1"/>
</dbReference>
<keyword evidence="17" id="KW-0464">Manganese</keyword>
<evidence type="ECO:0000256" key="9">
    <source>
        <dbReference type="ARBA" id="ARBA00022763"/>
    </source>
</evidence>
<keyword evidence="7" id="KW-0479">Metal-binding</keyword>
<evidence type="ECO:0000256" key="18">
    <source>
        <dbReference type="ARBA" id="ARBA00023268"/>
    </source>
</evidence>
<dbReference type="CDD" id="cd07971">
    <property type="entry name" value="OBF_DNA_ligase_LigD"/>
    <property type="match status" value="1"/>
</dbReference>
<organism evidence="24 25">
    <name type="scientific">Pseudolysinimonas yzui</name>
    <dbReference type="NCBI Taxonomy" id="2708254"/>
    <lineage>
        <taxon>Bacteria</taxon>
        <taxon>Bacillati</taxon>
        <taxon>Actinomycetota</taxon>
        <taxon>Actinomycetes</taxon>
        <taxon>Micrococcales</taxon>
        <taxon>Microbacteriaceae</taxon>
        <taxon>Pseudolysinimonas</taxon>
    </lineage>
</organism>
<dbReference type="GO" id="GO:0005524">
    <property type="term" value="F:ATP binding"/>
    <property type="evidence" value="ECO:0007669"/>
    <property type="project" value="UniProtKB-KW"/>
</dbReference>
<evidence type="ECO:0000256" key="11">
    <source>
        <dbReference type="ARBA" id="ARBA00022839"/>
    </source>
</evidence>
<keyword evidence="25" id="KW-1185">Reference proteome</keyword>
<dbReference type="PANTHER" id="PTHR42705">
    <property type="entry name" value="BIFUNCTIONAL NON-HOMOLOGOUS END JOINING PROTEIN LIGD"/>
    <property type="match status" value="1"/>
</dbReference>
<dbReference type="Gene3D" id="3.90.920.10">
    <property type="entry name" value="DNA primase, PRIM domain"/>
    <property type="match status" value="1"/>
</dbReference>
<dbReference type="GO" id="GO:0003910">
    <property type="term" value="F:DNA ligase (ATP) activity"/>
    <property type="evidence" value="ECO:0007669"/>
    <property type="project" value="UniProtKB-EC"/>
</dbReference>
<dbReference type="GO" id="GO:0006310">
    <property type="term" value="P:DNA recombination"/>
    <property type="evidence" value="ECO:0007669"/>
    <property type="project" value="UniProtKB-KW"/>
</dbReference>
<dbReference type="NCBIfam" id="TIGR02778">
    <property type="entry name" value="ligD_pol"/>
    <property type="match status" value="1"/>
</dbReference>
<dbReference type="Gene3D" id="3.30.470.30">
    <property type="entry name" value="DNA ligase/mRNA capping enzyme"/>
    <property type="match status" value="1"/>
</dbReference>
<dbReference type="InterPro" id="IPR014144">
    <property type="entry name" value="LigD_PE_domain"/>
</dbReference>
<dbReference type="GO" id="GO:0003887">
    <property type="term" value="F:DNA-directed DNA polymerase activity"/>
    <property type="evidence" value="ECO:0007669"/>
    <property type="project" value="UniProtKB-KW"/>
</dbReference>
<evidence type="ECO:0000256" key="6">
    <source>
        <dbReference type="ARBA" id="ARBA00022722"/>
    </source>
</evidence>
<keyword evidence="12" id="KW-0067">ATP-binding</keyword>
<dbReference type="PANTHER" id="PTHR42705:SF2">
    <property type="entry name" value="BIFUNCTIONAL NON-HOMOLOGOUS END JOINING PROTEIN LIGD"/>
    <property type="match status" value="1"/>
</dbReference>
<accession>A0A8J3GPR2</accession>
<name>A0A8J3GPR2_9MICO</name>
<dbReference type="CDD" id="cd04863">
    <property type="entry name" value="MtLigD_Pol_like"/>
    <property type="match status" value="1"/>
</dbReference>
<dbReference type="Proteomes" id="UP000617531">
    <property type="component" value="Unassembled WGS sequence"/>
</dbReference>
<evidence type="ECO:0000256" key="14">
    <source>
        <dbReference type="ARBA" id="ARBA00023125"/>
    </source>
</evidence>
<dbReference type="EC" id="6.5.1.1" evidence="2"/>
<keyword evidence="5" id="KW-0548">Nucleotidyltransferase</keyword>
<evidence type="ECO:0000256" key="5">
    <source>
        <dbReference type="ARBA" id="ARBA00022695"/>
    </source>
</evidence>
<feature type="domain" description="ATP-dependent DNA ligase family profile" evidence="23">
    <location>
        <begin position="612"/>
        <end position="746"/>
    </location>
</feature>
<dbReference type="GO" id="GO:0003677">
    <property type="term" value="F:DNA binding"/>
    <property type="evidence" value="ECO:0007669"/>
    <property type="project" value="UniProtKB-KW"/>
</dbReference>
<reference evidence="24" key="2">
    <citation type="submission" date="2020-09" db="EMBL/GenBank/DDBJ databases">
        <authorList>
            <person name="Sun Q."/>
            <person name="Zhou Y."/>
        </authorList>
    </citation>
    <scope>NUCLEOTIDE SEQUENCE</scope>
    <source>
        <strain evidence="24">CGMCC 1.16548</strain>
    </source>
</reference>
<evidence type="ECO:0000256" key="21">
    <source>
        <dbReference type="ARBA" id="ARBA00049981"/>
    </source>
</evidence>
<dbReference type="GO" id="GO:0006281">
    <property type="term" value="P:DNA repair"/>
    <property type="evidence" value="ECO:0007669"/>
    <property type="project" value="UniProtKB-KW"/>
</dbReference>
<dbReference type="CDD" id="cd07906">
    <property type="entry name" value="Adenylation_DNA_ligase_LigD_LigC"/>
    <property type="match status" value="1"/>
</dbReference>
<keyword evidence="11" id="KW-0269">Exonuclease</keyword>
<sequence>MVARARGKGTEQIVSVGGHRLKLTNLDKVLYPETGTTKAEVLDYYTRIADVLIPHARNRPVTRKRWVEGVGTSAKPGTVFFEKNLPDSAPSWISRRDIQHSDHVNTYPLVNDLATLAWMAQQAALELHVPQWRFGKGGARQNPDRLVLDLDPGEGAGLSECVEVAKAVRAILTGMGLESYPVTSGSKGIHLYAPLDGQQTSDQVSSVAHELARALEADHPDLVVSDMKKTLRAGKVLLDWSQNNGNKTTIVPYSLRGRMRPTVAAPRTWRELLSPGLRQLEMHEVLARVAAKGDPAADLEREIWHSSEAEEKLAVYRSMRDGAKTPEPMGGAVQGPGNSFVIQEHHATALHYDFRLERDGVLVSWAVPRGVPTEAGKNHLAVHTEDHPLEYGQFEGEIPKGEYGAGKVTIWDRGSYDLEKWRDDEVIFTIHGEKHGSQRLALIQTDKGGKNWLLHLMKDQQPVDWDDPESVAASKARSAAGSWKRVGAEPRRGLKRGKSVVGGRTNAAGTVHPMLATLADLDTFARDDDWVFEMKWDGYRAIATVRDGTVELRSRNGLDFTPTYPELQALADAVEGDVVLDGEIVALDASGRPSFGLLQTRSGITSPRDVERARKAQEVQFFAFDILERDGRSLAARPYTQRRSELREAVRDVGPVRVPPDAGSDLDAAVATSRRLGLEGVIAKRASSPYRLGRRSRDWLKVKHTLTQEVVVAGWRPGNGARSDTVGSLLVGVPGKGGLAYVGRVGSGFTDRELGDLRTRLDRMGRETSPLVGVPPVDAKDARWVTPKLVGEVEYAEITADGRLRAPTWRGWRPDKTPEEITWEVPDGS</sequence>
<evidence type="ECO:0000256" key="16">
    <source>
        <dbReference type="ARBA" id="ARBA00023204"/>
    </source>
</evidence>
<proteinExistence type="inferred from homology"/>
<dbReference type="AlphaFoldDB" id="A0A8J3GPR2"/>
<evidence type="ECO:0000313" key="24">
    <source>
        <dbReference type="EMBL" id="GHF11643.1"/>
    </source>
</evidence>
<keyword evidence="14" id="KW-0238">DNA-binding</keyword>
<comment type="caution">
    <text evidence="24">The sequence shown here is derived from an EMBL/GenBank/DDBJ whole genome shotgun (WGS) entry which is preliminary data.</text>
</comment>
<dbReference type="Gene3D" id="2.40.50.140">
    <property type="entry name" value="Nucleic acid-binding proteins"/>
    <property type="match status" value="1"/>
</dbReference>
<comment type="cofactor">
    <cofactor evidence="1">
        <name>Mn(2+)</name>
        <dbReference type="ChEBI" id="CHEBI:29035"/>
    </cofactor>
</comment>
<comment type="catalytic activity">
    <reaction evidence="20">
        <text>ATP + (deoxyribonucleotide)n-3'-hydroxyl + 5'-phospho-(deoxyribonucleotide)m = (deoxyribonucleotide)n+m + AMP + diphosphate.</text>
        <dbReference type="EC" id="6.5.1.1"/>
    </reaction>
</comment>
<evidence type="ECO:0000256" key="19">
    <source>
        <dbReference type="ARBA" id="ARBA00029943"/>
    </source>
</evidence>
<dbReference type="NCBIfam" id="TIGR02779">
    <property type="entry name" value="NHEJ_ligase_lig"/>
    <property type="match status" value="1"/>
</dbReference>
<evidence type="ECO:0000259" key="23">
    <source>
        <dbReference type="PROSITE" id="PS50160"/>
    </source>
</evidence>
<keyword evidence="6" id="KW-0540">Nuclease</keyword>
<evidence type="ECO:0000256" key="13">
    <source>
        <dbReference type="ARBA" id="ARBA00022932"/>
    </source>
</evidence>
<dbReference type="InterPro" id="IPR012310">
    <property type="entry name" value="DNA_ligase_ATP-dep_cent"/>
</dbReference>
<protein>
    <recommendedName>
        <fullName evidence="2">DNA ligase (ATP)</fullName>
        <ecNumber evidence="2">6.5.1.1</ecNumber>
    </recommendedName>
    <alternativeName>
        <fullName evidence="19">NHEJ DNA polymerase</fullName>
    </alternativeName>
</protein>